<dbReference type="InterPro" id="IPR011919">
    <property type="entry name" value="Cell_div_ZipA"/>
</dbReference>
<comment type="subunit">
    <text evidence="8">Interacts with FtsZ via their C-terminal domains.</text>
</comment>
<dbReference type="Proteomes" id="UP000838672">
    <property type="component" value="Unassembled WGS sequence"/>
</dbReference>
<dbReference type="PANTHER" id="PTHR38685:SF1">
    <property type="entry name" value="CELL DIVISION PROTEIN ZIPA"/>
    <property type="match status" value="1"/>
</dbReference>
<dbReference type="Pfam" id="PF04354">
    <property type="entry name" value="ZipA_C"/>
    <property type="match status" value="1"/>
</dbReference>
<keyword evidence="5 8" id="KW-1133">Transmembrane helix</keyword>
<evidence type="ECO:0000256" key="3">
    <source>
        <dbReference type="ARBA" id="ARBA00022618"/>
    </source>
</evidence>
<dbReference type="EMBL" id="CAKLDI010000001">
    <property type="protein sequence ID" value="CAH0534158.1"/>
    <property type="molecule type" value="Genomic_DNA"/>
</dbReference>
<dbReference type="SMART" id="SM00771">
    <property type="entry name" value="ZipA_C"/>
    <property type="match status" value="1"/>
</dbReference>
<dbReference type="GO" id="GO:0051301">
    <property type="term" value="P:cell division"/>
    <property type="evidence" value="ECO:0007669"/>
    <property type="project" value="UniProtKB-KW"/>
</dbReference>
<evidence type="ECO:0000256" key="9">
    <source>
        <dbReference type="RuleBase" id="RU003612"/>
    </source>
</evidence>
<sequence length="327" mass="36404">MDDLRLVLIVIGLLAIGGLLLHGLWSSRREKPAKFNEKPLSKVSHRDTDGFDQDGIGEVRVVKRSARQEPNFGFAEEEEEIDPLFARREEPQDAPVPHFQANTDAVDVMSTGESQIQMRTEPQMSAFTDDVAVAVAVASPEAVRTSAQMQSTAQMHREPQQVAAEPAVAVEDAVLDNTVLENTMVEEAPAAPENIIIVLHVAAGRDQVFQGVRLVNSLERNGLQYGEMQLFHRYVTFAGSQEILFSAASMINPGIIDLDRLDKFETPGISFFMRVPSYGDGLQNFKLMLQCAQQIADELNGEVWDDERQLLTPQRIDGYRQKIKSVQ</sequence>
<accession>A0ABM8ZV01</accession>
<dbReference type="InterPro" id="IPR007449">
    <property type="entry name" value="ZipA_FtsZ-bd_C"/>
</dbReference>
<evidence type="ECO:0000256" key="7">
    <source>
        <dbReference type="ARBA" id="ARBA00023306"/>
    </source>
</evidence>
<dbReference type="SUPFAM" id="SSF64383">
    <property type="entry name" value="Cell-division protein ZipA, C-terminal domain"/>
    <property type="match status" value="1"/>
</dbReference>
<keyword evidence="1 8" id="KW-1003">Cell membrane</keyword>
<evidence type="ECO:0000256" key="5">
    <source>
        <dbReference type="ARBA" id="ARBA00022989"/>
    </source>
</evidence>
<dbReference type="InterPro" id="IPR036765">
    <property type="entry name" value="ZipA_FtsZ-bd_C_sf"/>
</dbReference>
<dbReference type="HAMAP" id="MF_00509">
    <property type="entry name" value="ZipA"/>
    <property type="match status" value="1"/>
</dbReference>
<gene>
    <name evidence="8 11" type="primary">zipA</name>
    <name evidence="11" type="ORF">VST7929_02066</name>
</gene>
<proteinExistence type="inferred from homology"/>
<reference evidence="11" key="1">
    <citation type="submission" date="2021-11" db="EMBL/GenBank/DDBJ databases">
        <authorList>
            <person name="Rodrigo-Torres L."/>
            <person name="Arahal R. D."/>
            <person name="Lucena T."/>
        </authorList>
    </citation>
    <scope>NUCLEOTIDE SEQUENCE</scope>
    <source>
        <strain evidence="11">CECT 7929</strain>
    </source>
</reference>
<comment type="function">
    <text evidence="8 9">Essential cell division protein that stabilizes the FtsZ protofilaments by cross-linking them and that serves as a cytoplasmic membrane anchor for the Z ring. Also required for the recruitment to the septal ring of downstream cell division proteins.</text>
</comment>
<evidence type="ECO:0000259" key="10">
    <source>
        <dbReference type="SMART" id="SM00771"/>
    </source>
</evidence>
<evidence type="ECO:0000256" key="6">
    <source>
        <dbReference type="ARBA" id="ARBA00023136"/>
    </source>
</evidence>
<keyword evidence="7 8" id="KW-0131">Cell cycle</keyword>
<feature type="transmembrane region" description="Helical" evidence="8">
    <location>
        <begin position="6"/>
        <end position="25"/>
    </location>
</feature>
<name>A0ABM8ZV01_9VIBR</name>
<evidence type="ECO:0000256" key="1">
    <source>
        <dbReference type="ARBA" id="ARBA00022475"/>
    </source>
</evidence>
<evidence type="ECO:0000256" key="4">
    <source>
        <dbReference type="ARBA" id="ARBA00022692"/>
    </source>
</evidence>
<evidence type="ECO:0000313" key="12">
    <source>
        <dbReference type="Proteomes" id="UP000838672"/>
    </source>
</evidence>
<evidence type="ECO:0000256" key="8">
    <source>
        <dbReference type="HAMAP-Rule" id="MF_00509"/>
    </source>
</evidence>
<keyword evidence="4 8" id="KW-0812">Transmembrane</keyword>
<dbReference type="NCBIfam" id="TIGR02205">
    <property type="entry name" value="septum_zipA"/>
    <property type="match status" value="1"/>
</dbReference>
<keyword evidence="3 8" id="KW-0132">Cell division</keyword>
<comment type="caution">
    <text evidence="11">The sequence shown here is derived from an EMBL/GenBank/DDBJ whole genome shotgun (WGS) entry which is preliminary data.</text>
</comment>
<dbReference type="RefSeq" id="WP_237466556.1">
    <property type="nucleotide sequence ID" value="NZ_CAKLDI010000001.1"/>
</dbReference>
<evidence type="ECO:0000313" key="11">
    <source>
        <dbReference type="EMBL" id="CAH0534158.1"/>
    </source>
</evidence>
<evidence type="ECO:0000256" key="2">
    <source>
        <dbReference type="ARBA" id="ARBA00022519"/>
    </source>
</evidence>
<feature type="domain" description="ZipA C-terminal FtsZ-binding" evidence="10">
    <location>
        <begin position="193"/>
        <end position="323"/>
    </location>
</feature>
<keyword evidence="12" id="KW-1185">Reference proteome</keyword>
<comment type="similarity">
    <text evidence="8 9">Belongs to the ZipA family.</text>
</comment>
<protein>
    <recommendedName>
        <fullName evidence="8 9">Cell division protein ZipA</fullName>
    </recommendedName>
</protein>
<organism evidence="11 12">
    <name type="scientific">Vibrio stylophorae</name>
    <dbReference type="NCBI Taxonomy" id="659351"/>
    <lineage>
        <taxon>Bacteria</taxon>
        <taxon>Pseudomonadati</taxon>
        <taxon>Pseudomonadota</taxon>
        <taxon>Gammaproteobacteria</taxon>
        <taxon>Vibrionales</taxon>
        <taxon>Vibrionaceae</taxon>
        <taxon>Vibrio</taxon>
    </lineage>
</organism>
<keyword evidence="6 8" id="KW-0472">Membrane</keyword>
<comment type="subcellular location">
    <subcellularLocation>
        <location evidence="8">Cell inner membrane</location>
        <topology evidence="8">Single-pass type I membrane protein</topology>
    </subcellularLocation>
    <text evidence="8">Localizes to the Z ring in an FtsZ-dependent manner.</text>
</comment>
<keyword evidence="2 8" id="KW-0997">Cell inner membrane</keyword>
<dbReference type="Gene3D" id="3.30.1400.10">
    <property type="entry name" value="ZipA, C-terminal FtsZ-binding domain"/>
    <property type="match status" value="1"/>
</dbReference>
<dbReference type="PANTHER" id="PTHR38685">
    <property type="entry name" value="CELL DIVISION PROTEIN ZIPA"/>
    <property type="match status" value="1"/>
</dbReference>